<evidence type="ECO:0000256" key="2">
    <source>
        <dbReference type="ARBA" id="ARBA00004496"/>
    </source>
</evidence>
<dbReference type="InterPro" id="IPR001095">
    <property type="entry name" value="Acetyl_CoA_COase_a_su"/>
</dbReference>
<dbReference type="PROSITE" id="PS50989">
    <property type="entry name" value="COA_CT_CTER"/>
    <property type="match status" value="1"/>
</dbReference>
<evidence type="ECO:0000256" key="12">
    <source>
        <dbReference type="ARBA" id="ARBA00022741"/>
    </source>
</evidence>
<evidence type="ECO:0000256" key="11">
    <source>
        <dbReference type="ARBA" id="ARBA00022679"/>
    </source>
</evidence>
<evidence type="ECO:0000256" key="6">
    <source>
        <dbReference type="ARBA" id="ARBA00011664"/>
    </source>
</evidence>
<keyword evidence="11" id="KW-0808">Transferase</keyword>
<evidence type="ECO:0000256" key="4">
    <source>
        <dbReference type="ARBA" id="ARBA00006276"/>
    </source>
</evidence>
<gene>
    <name evidence="21" type="ordered locus">Paes_0876</name>
</gene>
<dbReference type="AlphaFoldDB" id="B4S784"/>
<evidence type="ECO:0000256" key="18">
    <source>
        <dbReference type="ARBA" id="ARBA00049152"/>
    </source>
</evidence>
<comment type="catalytic activity">
    <reaction evidence="18">
        <text>N(6)-carboxybiotinyl-L-lysyl-[protein] + acetyl-CoA = N(6)-biotinyl-L-lysyl-[protein] + malonyl-CoA</text>
        <dbReference type="Rhea" id="RHEA:54728"/>
        <dbReference type="Rhea" id="RHEA-COMP:10505"/>
        <dbReference type="Rhea" id="RHEA-COMP:10506"/>
        <dbReference type="ChEBI" id="CHEBI:57288"/>
        <dbReference type="ChEBI" id="CHEBI:57384"/>
        <dbReference type="ChEBI" id="CHEBI:83144"/>
        <dbReference type="ChEBI" id="CHEBI:83145"/>
        <dbReference type="EC" id="2.1.3.15"/>
    </reaction>
</comment>
<dbReference type="eggNOG" id="COG0825">
    <property type="taxonomic scope" value="Bacteria"/>
</dbReference>
<dbReference type="PRINTS" id="PR01070">
    <property type="entry name" value="ACCCTRFRASEB"/>
</dbReference>
<evidence type="ECO:0000256" key="15">
    <source>
        <dbReference type="ARBA" id="ARBA00023098"/>
    </source>
</evidence>
<dbReference type="InterPro" id="IPR029045">
    <property type="entry name" value="ClpP/crotonase-like_dom_sf"/>
</dbReference>
<evidence type="ECO:0000256" key="16">
    <source>
        <dbReference type="ARBA" id="ARBA00023160"/>
    </source>
</evidence>
<dbReference type="InterPro" id="IPR011762">
    <property type="entry name" value="COA_CT_N"/>
</dbReference>
<comment type="subcellular location">
    <subcellularLocation>
        <location evidence="2">Cytoplasm</location>
    </subcellularLocation>
</comment>
<organism evidence="21 22">
    <name type="scientific">Prosthecochloris aestuarii (strain DSM 271 / SK 413)</name>
    <dbReference type="NCBI Taxonomy" id="290512"/>
    <lineage>
        <taxon>Bacteria</taxon>
        <taxon>Pseudomonadati</taxon>
        <taxon>Chlorobiota</taxon>
        <taxon>Chlorobiia</taxon>
        <taxon>Chlorobiales</taxon>
        <taxon>Chlorobiaceae</taxon>
        <taxon>Prosthecochloris</taxon>
    </lineage>
</organism>
<keyword evidence="14" id="KW-0067">ATP-binding</keyword>
<comment type="similarity">
    <text evidence="5">In the N-terminal section; belongs to the AccD/PCCB family.</text>
</comment>
<dbReference type="UniPathway" id="UPA00655">
    <property type="reaction ID" value="UER00711"/>
</dbReference>
<evidence type="ECO:0000256" key="7">
    <source>
        <dbReference type="ARBA" id="ARBA00011883"/>
    </source>
</evidence>
<evidence type="ECO:0000256" key="8">
    <source>
        <dbReference type="ARBA" id="ARBA00018312"/>
    </source>
</evidence>
<dbReference type="STRING" id="290512.Paes_0876"/>
<name>B4S784_PROA2</name>
<sequence length="591" mass="65646">MKHFYLPFEKKQDFDYSAAAIEKLSEYEKYQLSFHPERPKYLDYLQVFKNVEPCFESNLHGSNLIQTHRAVLDTASGPVKVMLVGQQSSPTSNFEQLQQLMRKNGTAEQWNQGMPTPASYERALKAIKLAEKEARLIITMIDTPGADPTEEAESGGIAWKIGHCMQALAEASVPTISVIMNRGCSGGAIALTGCDIVLAMEYSTYLVISPEACSSILFRTRDKANLAAEISQITSKEALHHKIIDAIIAEPDGPAHRFPQSAIASLRASLCNHIEQLSAIPQEEVFDARVQRWKQIGRWDRITEEEIASFEQHRSRRIARPEGNMFVQRHKGCRGSDGKRIYDPVLYSALIDDNYVCKDCGYRYTRLSAYDYIDIVLDQGSFREHEATRHLVDLDILGFPGYSQKILEERKKTGIASALLTGDGTVGGKPVVICVTDFGFLGGSFCMSTGEKIWQASQIALDRKCPIIIQAAGGGARMHEGCSSMVSIPKIHVALSRVEKAGIPVLTIITDPTLGGVAIGFGSRGIQLFEHKAGNIGFSGKRVIEQYTGKKTSHDFQTTTWLQEKGYANHIVNPMSMHMDIEAIINDFYRN</sequence>
<dbReference type="PROSITE" id="PS50980">
    <property type="entry name" value="COA_CT_NTER"/>
    <property type="match status" value="1"/>
</dbReference>
<dbReference type="PANTHER" id="PTHR42853:SF3">
    <property type="entry name" value="ACETYL-COENZYME A CARBOXYLASE CARBOXYL TRANSFERASE SUBUNIT ALPHA, CHLOROPLASTIC"/>
    <property type="match status" value="1"/>
</dbReference>
<reference evidence="21" key="1">
    <citation type="submission" date="2008-06" db="EMBL/GenBank/DDBJ databases">
        <title>Complete sequence of chromosome of Prosthecochloris aestuarii DSM 271.</title>
        <authorList>
            <consortium name="US DOE Joint Genome Institute"/>
            <person name="Lucas S."/>
            <person name="Copeland A."/>
            <person name="Lapidus A."/>
            <person name="Glavina del Rio T."/>
            <person name="Dalin E."/>
            <person name="Tice H."/>
            <person name="Bruce D."/>
            <person name="Goodwin L."/>
            <person name="Pitluck S."/>
            <person name="Schmutz J."/>
            <person name="Larimer F."/>
            <person name="Land M."/>
            <person name="Hauser L."/>
            <person name="Kyrpides N."/>
            <person name="Anderson I."/>
            <person name="Liu Z."/>
            <person name="Li T."/>
            <person name="Zhao F."/>
            <person name="Overmann J."/>
            <person name="Bryant D.A."/>
            <person name="Richardson P."/>
        </authorList>
    </citation>
    <scope>NUCLEOTIDE SEQUENCE [LARGE SCALE GENOMIC DNA]</scope>
    <source>
        <strain evidence="21">DSM 271</strain>
    </source>
</reference>
<dbReference type="HOGENOM" id="CLU_456121_0_0_10"/>
<evidence type="ECO:0000259" key="20">
    <source>
        <dbReference type="PROSITE" id="PS50989"/>
    </source>
</evidence>
<keyword evidence="12" id="KW-0547">Nucleotide-binding</keyword>
<dbReference type="GO" id="GO:0009317">
    <property type="term" value="C:acetyl-CoA carboxylase complex"/>
    <property type="evidence" value="ECO:0007669"/>
    <property type="project" value="InterPro"/>
</dbReference>
<dbReference type="Pfam" id="PF03255">
    <property type="entry name" value="ACCA"/>
    <property type="match status" value="1"/>
</dbReference>
<protein>
    <recommendedName>
        <fullName evidence="8">Acetyl-coenzyme A carboxylase carboxyl transferase subunits beta/alpha</fullName>
        <ecNumber evidence="7">2.1.3.15</ecNumber>
    </recommendedName>
</protein>
<evidence type="ECO:0000259" key="19">
    <source>
        <dbReference type="PROSITE" id="PS50980"/>
    </source>
</evidence>
<evidence type="ECO:0000256" key="14">
    <source>
        <dbReference type="ARBA" id="ARBA00022840"/>
    </source>
</evidence>
<evidence type="ECO:0000256" key="13">
    <source>
        <dbReference type="ARBA" id="ARBA00022832"/>
    </source>
</evidence>
<keyword evidence="10" id="KW-0444">Lipid biosynthesis</keyword>
<dbReference type="GO" id="GO:0005524">
    <property type="term" value="F:ATP binding"/>
    <property type="evidence" value="ECO:0007669"/>
    <property type="project" value="UniProtKB-KW"/>
</dbReference>
<evidence type="ECO:0000256" key="9">
    <source>
        <dbReference type="ARBA" id="ARBA00022490"/>
    </source>
</evidence>
<comment type="function">
    <text evidence="17">Component of the acetyl coenzyme A carboxylase (ACC) complex. Biotin carboxylase (BC) catalyzes the carboxylation of biotin on its carrier protein (BCCP) and then the CO(2) group is transferred by the transcarboxylase to acetyl-CoA to form malonyl-CoA.</text>
</comment>
<accession>B4S784</accession>
<dbReference type="Proteomes" id="UP000002725">
    <property type="component" value="Chromosome"/>
</dbReference>
<dbReference type="EC" id="2.1.3.15" evidence="7"/>
<dbReference type="Gene3D" id="3.90.226.10">
    <property type="entry name" value="2-enoyl-CoA Hydratase, Chain A, domain 1"/>
    <property type="match status" value="2"/>
</dbReference>
<keyword evidence="9" id="KW-0963">Cytoplasm</keyword>
<dbReference type="GO" id="GO:0006633">
    <property type="term" value="P:fatty acid biosynthetic process"/>
    <property type="evidence" value="ECO:0007669"/>
    <property type="project" value="UniProtKB-KW"/>
</dbReference>
<dbReference type="GO" id="GO:0016743">
    <property type="term" value="F:carboxyl- or carbamoyltransferase activity"/>
    <property type="evidence" value="ECO:0007669"/>
    <property type="project" value="InterPro"/>
</dbReference>
<dbReference type="EMBL" id="CP001108">
    <property type="protein sequence ID" value="ACF45921.1"/>
    <property type="molecule type" value="Genomic_DNA"/>
</dbReference>
<keyword evidence="13" id="KW-0276">Fatty acid metabolism</keyword>
<dbReference type="RefSeq" id="WP_012505458.1">
    <property type="nucleotide sequence ID" value="NC_011059.1"/>
</dbReference>
<dbReference type="InterPro" id="IPR034733">
    <property type="entry name" value="AcCoA_carboxyl_beta"/>
</dbReference>
<evidence type="ECO:0000256" key="5">
    <source>
        <dbReference type="ARBA" id="ARBA00010284"/>
    </source>
</evidence>
<dbReference type="eggNOG" id="COG0777">
    <property type="taxonomic scope" value="Bacteria"/>
</dbReference>
<keyword evidence="16" id="KW-0275">Fatty acid biosynthesis</keyword>
<comment type="similarity">
    <text evidence="4">In the C-terminal section; belongs to the AccA family.</text>
</comment>
<evidence type="ECO:0000256" key="1">
    <source>
        <dbReference type="ARBA" id="ARBA00001947"/>
    </source>
</evidence>
<evidence type="ECO:0000313" key="22">
    <source>
        <dbReference type="Proteomes" id="UP000002725"/>
    </source>
</evidence>
<dbReference type="Pfam" id="PF01039">
    <property type="entry name" value="Carboxyl_trans"/>
    <property type="match status" value="1"/>
</dbReference>
<comment type="subunit">
    <text evidence="6">Acetyl-CoA carboxylase is a heterotetramer composed of biotin carboxyl carrier protein (AccB), biotin carboxylase (AccC) and two subunits of ACCase subunit beta/alpha.</text>
</comment>
<proteinExistence type="inferred from homology"/>
<dbReference type="SUPFAM" id="SSF52096">
    <property type="entry name" value="ClpP/crotonase"/>
    <property type="match status" value="2"/>
</dbReference>
<keyword evidence="22" id="KW-1185">Reference proteome</keyword>
<dbReference type="InterPro" id="IPR000438">
    <property type="entry name" value="Acetyl_CoA_COase_Trfase_b_su"/>
</dbReference>
<evidence type="ECO:0000256" key="10">
    <source>
        <dbReference type="ARBA" id="ARBA00022516"/>
    </source>
</evidence>
<dbReference type="KEGG" id="paa:Paes_0876"/>
<evidence type="ECO:0000313" key="21">
    <source>
        <dbReference type="EMBL" id="ACF45921.1"/>
    </source>
</evidence>
<dbReference type="PANTHER" id="PTHR42853">
    <property type="entry name" value="ACETYL-COENZYME A CARBOXYLASE CARBOXYL TRANSFERASE SUBUNIT ALPHA"/>
    <property type="match status" value="1"/>
</dbReference>
<comment type="cofactor">
    <cofactor evidence="1">
        <name>Zn(2+)</name>
        <dbReference type="ChEBI" id="CHEBI:29105"/>
    </cofactor>
</comment>
<dbReference type="InterPro" id="IPR011763">
    <property type="entry name" value="COA_CT_C"/>
</dbReference>
<keyword evidence="15" id="KW-0443">Lipid metabolism</keyword>
<feature type="domain" description="CoA carboxyltransferase N-terminal" evidence="19">
    <location>
        <begin position="330"/>
        <end position="591"/>
    </location>
</feature>
<evidence type="ECO:0000256" key="3">
    <source>
        <dbReference type="ARBA" id="ARBA00004956"/>
    </source>
</evidence>
<dbReference type="GO" id="GO:2001295">
    <property type="term" value="P:malonyl-CoA biosynthetic process"/>
    <property type="evidence" value="ECO:0007669"/>
    <property type="project" value="UniProtKB-UniPathway"/>
</dbReference>
<evidence type="ECO:0000256" key="17">
    <source>
        <dbReference type="ARBA" id="ARBA00025280"/>
    </source>
</evidence>
<dbReference type="GO" id="GO:0003989">
    <property type="term" value="F:acetyl-CoA carboxylase activity"/>
    <property type="evidence" value="ECO:0007669"/>
    <property type="project" value="InterPro"/>
</dbReference>
<feature type="domain" description="CoA carboxyltransferase C-terminal" evidence="20">
    <location>
        <begin position="13"/>
        <end position="276"/>
    </location>
</feature>
<comment type="pathway">
    <text evidence="3">Lipid metabolism; malonyl-CoA biosynthesis; malonyl-CoA from acetyl-CoA: step 1/1.</text>
</comment>